<feature type="transmembrane region" description="Helical" evidence="2">
    <location>
        <begin position="135"/>
        <end position="159"/>
    </location>
</feature>
<dbReference type="InterPro" id="IPR036890">
    <property type="entry name" value="HATPase_C_sf"/>
</dbReference>
<dbReference type="KEGG" id="sus:Acid_2905"/>
<evidence type="ECO:0000259" key="3">
    <source>
        <dbReference type="SMART" id="SM00387"/>
    </source>
</evidence>
<dbReference type="STRING" id="234267.Acid_2905"/>
<evidence type="ECO:0000256" key="2">
    <source>
        <dbReference type="SAM" id="Phobius"/>
    </source>
</evidence>
<keyword evidence="2" id="KW-0472">Membrane</keyword>
<dbReference type="HOGENOM" id="CLU_020473_1_1_0"/>
<protein>
    <submittedName>
        <fullName evidence="4">Signal transduction histidine kinase, LytS</fullName>
    </submittedName>
</protein>
<dbReference type="PANTHER" id="PTHR34220:SF7">
    <property type="entry name" value="SENSOR HISTIDINE KINASE YPDA"/>
    <property type="match status" value="1"/>
</dbReference>
<dbReference type="eggNOG" id="COG2972">
    <property type="taxonomic scope" value="Bacteria"/>
</dbReference>
<feature type="coiled-coil region" evidence="1">
    <location>
        <begin position="165"/>
        <end position="199"/>
    </location>
</feature>
<accession>Q023F5</accession>
<keyword evidence="4" id="KW-0808">Transferase</keyword>
<keyword evidence="4" id="KW-0418">Kinase</keyword>
<evidence type="ECO:0000256" key="1">
    <source>
        <dbReference type="SAM" id="Coils"/>
    </source>
</evidence>
<feature type="transmembrane region" description="Helical" evidence="2">
    <location>
        <begin position="90"/>
        <end position="115"/>
    </location>
</feature>
<evidence type="ECO:0000313" key="4">
    <source>
        <dbReference type="EMBL" id="ABJ83891.1"/>
    </source>
</evidence>
<dbReference type="GO" id="GO:0000155">
    <property type="term" value="F:phosphorelay sensor kinase activity"/>
    <property type="evidence" value="ECO:0007669"/>
    <property type="project" value="InterPro"/>
</dbReference>
<keyword evidence="1" id="KW-0175">Coiled coil</keyword>
<dbReference type="InParanoid" id="Q023F5"/>
<dbReference type="InterPro" id="IPR010559">
    <property type="entry name" value="Sig_transdc_His_kin_internal"/>
</dbReference>
<dbReference type="Gene3D" id="3.30.565.10">
    <property type="entry name" value="Histidine kinase-like ATPase, C-terminal domain"/>
    <property type="match status" value="1"/>
</dbReference>
<organism evidence="4">
    <name type="scientific">Solibacter usitatus (strain Ellin6076)</name>
    <dbReference type="NCBI Taxonomy" id="234267"/>
    <lineage>
        <taxon>Bacteria</taxon>
        <taxon>Pseudomonadati</taxon>
        <taxon>Acidobacteriota</taxon>
        <taxon>Terriglobia</taxon>
        <taxon>Bryobacterales</taxon>
        <taxon>Solibacteraceae</taxon>
        <taxon>Candidatus Solibacter</taxon>
    </lineage>
</organism>
<feature type="transmembrane region" description="Helical" evidence="2">
    <location>
        <begin position="57"/>
        <end position="78"/>
    </location>
</feature>
<feature type="domain" description="Histidine kinase/HSP90-like ATPase" evidence="3">
    <location>
        <begin position="282"/>
        <end position="381"/>
    </location>
</feature>
<keyword evidence="2" id="KW-0812">Transmembrane</keyword>
<dbReference type="AlphaFoldDB" id="Q023F5"/>
<gene>
    <name evidence="4" type="ordered locus">Acid_2905</name>
</gene>
<proteinExistence type="predicted"/>
<feature type="transmembrane region" description="Helical" evidence="2">
    <location>
        <begin position="21"/>
        <end position="42"/>
    </location>
</feature>
<dbReference type="SUPFAM" id="SSF55874">
    <property type="entry name" value="ATPase domain of HSP90 chaperone/DNA topoisomerase II/histidine kinase"/>
    <property type="match status" value="1"/>
</dbReference>
<dbReference type="InterPro" id="IPR050640">
    <property type="entry name" value="Bact_2-comp_sensor_kinase"/>
</dbReference>
<name>Q023F5_SOLUE</name>
<dbReference type="Pfam" id="PF06580">
    <property type="entry name" value="His_kinase"/>
    <property type="match status" value="1"/>
</dbReference>
<dbReference type="GO" id="GO:0016020">
    <property type="term" value="C:membrane"/>
    <property type="evidence" value="ECO:0007669"/>
    <property type="project" value="InterPro"/>
</dbReference>
<dbReference type="PANTHER" id="PTHR34220">
    <property type="entry name" value="SENSOR HISTIDINE KINASE YPDA"/>
    <property type="match status" value="1"/>
</dbReference>
<dbReference type="SMART" id="SM00387">
    <property type="entry name" value="HATPase_c"/>
    <property type="match status" value="1"/>
</dbReference>
<reference evidence="4" key="1">
    <citation type="submission" date="2006-10" db="EMBL/GenBank/DDBJ databases">
        <title>Complete sequence of Solibacter usitatus Ellin6076.</title>
        <authorList>
            <consortium name="US DOE Joint Genome Institute"/>
            <person name="Copeland A."/>
            <person name="Lucas S."/>
            <person name="Lapidus A."/>
            <person name="Barry K."/>
            <person name="Detter J.C."/>
            <person name="Glavina del Rio T."/>
            <person name="Hammon N."/>
            <person name="Israni S."/>
            <person name="Dalin E."/>
            <person name="Tice H."/>
            <person name="Pitluck S."/>
            <person name="Thompson L.S."/>
            <person name="Brettin T."/>
            <person name="Bruce D."/>
            <person name="Han C."/>
            <person name="Tapia R."/>
            <person name="Gilna P."/>
            <person name="Schmutz J."/>
            <person name="Larimer F."/>
            <person name="Land M."/>
            <person name="Hauser L."/>
            <person name="Kyrpides N."/>
            <person name="Mikhailova N."/>
            <person name="Janssen P.H."/>
            <person name="Kuske C.R."/>
            <person name="Richardson P."/>
        </authorList>
    </citation>
    <scope>NUCLEOTIDE SEQUENCE</scope>
    <source>
        <strain evidence="4">Ellin6076</strain>
    </source>
</reference>
<dbReference type="InterPro" id="IPR003594">
    <property type="entry name" value="HATPase_dom"/>
</dbReference>
<dbReference type="EMBL" id="CP000473">
    <property type="protein sequence ID" value="ABJ83891.1"/>
    <property type="molecule type" value="Genomic_DNA"/>
</dbReference>
<sequence length="399" mass="44590">MGLRNEIDAQQMTAGAEEVRYPGILRMLLFWSVIGALTVARYQLPSKPGPNRESLEGLIACASWYLPWGVLSTLVFRLERRYPLGAAGWLRNLGLLAAISVPFCLVSAPIMMALFDGFRYAFAVSHNPMGRIVGIGYWFATFPSAQGMFWVSVGGGYFVRTLFQLHQHEQRATRLALEKSQLESSLNQAQLEALRARLNPHFLFNSLQNISVLTKQDPQTASRMLTVLGDLLRAVLRNDSQPETSLNEEIDLTRSFVALEQMRFGDRLHVTFDIADEVQQALVPSFLMQPILENAIIHGLRGVRKTGIIKVRAAEEEHALAITVTDNGIGPPAEASQMKIGVGLGSTCERLTRMYPERHGFSIRRLQEGGTEVRITLPLRFTNSVRHTRAHETIPALNR</sequence>
<keyword evidence="2" id="KW-1133">Transmembrane helix</keyword>
<dbReference type="Pfam" id="PF02518">
    <property type="entry name" value="HATPase_c"/>
    <property type="match status" value="1"/>
</dbReference>